<dbReference type="SUPFAM" id="SSF54364">
    <property type="entry name" value="Translation initiation factor IF3, N-terminal domain"/>
    <property type="match status" value="1"/>
</dbReference>
<evidence type="ECO:0000313" key="8">
    <source>
        <dbReference type="Proteomes" id="UP000229794"/>
    </source>
</evidence>
<dbReference type="InterPro" id="IPR019814">
    <property type="entry name" value="Translation_initiation_fac_3_N"/>
</dbReference>
<evidence type="ECO:0000259" key="6">
    <source>
        <dbReference type="Pfam" id="PF05198"/>
    </source>
</evidence>
<protein>
    <recommendedName>
        <fullName evidence="4">Translation initiation factor IF-3</fullName>
    </recommendedName>
</protein>
<dbReference type="Gene3D" id="3.10.20.80">
    <property type="entry name" value="Translation initiation factor 3 (IF-3), N-terminal domain"/>
    <property type="match status" value="1"/>
</dbReference>
<comment type="caution">
    <text evidence="7">The sequence shown here is derived from an EMBL/GenBank/DDBJ whole genome shotgun (WGS) entry which is preliminary data.</text>
</comment>
<name>A0A2H0BDQ5_9BACT</name>
<evidence type="ECO:0000256" key="3">
    <source>
        <dbReference type="ARBA" id="ARBA00022917"/>
    </source>
</evidence>
<keyword evidence="2 7" id="KW-0396">Initiation factor</keyword>
<evidence type="ECO:0000313" key="7">
    <source>
        <dbReference type="EMBL" id="PIP55761.1"/>
    </source>
</evidence>
<dbReference type="SUPFAM" id="SSF55200">
    <property type="entry name" value="Translation initiation factor IF3, C-terminal domain"/>
    <property type="match status" value="1"/>
</dbReference>
<sequence>MHKLQQPRINQQIRARELRIIGSKGENLGILTLEEALKKTEEVGADLIEISPNANPPVAKIANFGRYLYEENKKSKQIKKPHSAEVKTVQVKLGTGDHDLILKAKKTSEWLSEGNRVKVDLFLPGRAKYLDEKFLKERIERMLKFVSVDYKIANPAKKSPKGMTVIIERA</sequence>
<dbReference type="PANTHER" id="PTHR10938:SF0">
    <property type="entry name" value="TRANSLATION INITIATION FACTOR IF-3, MITOCHONDRIAL"/>
    <property type="match status" value="1"/>
</dbReference>
<gene>
    <name evidence="7" type="primary">infC</name>
    <name evidence="7" type="ORF">COX06_01680</name>
</gene>
<feature type="domain" description="Translation initiation factor 3 C-terminal" evidence="5">
    <location>
        <begin position="85"/>
        <end position="168"/>
    </location>
</feature>
<evidence type="ECO:0000256" key="4">
    <source>
        <dbReference type="NCBIfam" id="TIGR00168"/>
    </source>
</evidence>
<dbReference type="GO" id="GO:0032790">
    <property type="term" value="P:ribosome disassembly"/>
    <property type="evidence" value="ECO:0007669"/>
    <property type="project" value="TreeGrafter"/>
</dbReference>
<feature type="domain" description="Translation initiation factor 3 N-terminal" evidence="6">
    <location>
        <begin position="9"/>
        <end position="77"/>
    </location>
</feature>
<dbReference type="AlphaFoldDB" id="A0A2H0BDQ5"/>
<comment type="similarity">
    <text evidence="1">Belongs to the IF-3 family.</text>
</comment>
<evidence type="ECO:0000256" key="2">
    <source>
        <dbReference type="ARBA" id="ARBA00022540"/>
    </source>
</evidence>
<evidence type="ECO:0000256" key="1">
    <source>
        <dbReference type="ARBA" id="ARBA00005439"/>
    </source>
</evidence>
<organism evidence="7 8">
    <name type="scientific">Candidatus Zambryskibacteria bacterium CG22_combo_CG10-13_8_21_14_all_42_17</name>
    <dbReference type="NCBI Taxonomy" id="1975118"/>
    <lineage>
        <taxon>Bacteria</taxon>
        <taxon>Candidatus Zambryskiibacteriota</taxon>
    </lineage>
</organism>
<dbReference type="InterPro" id="IPR036788">
    <property type="entry name" value="T_IF-3_C_sf"/>
</dbReference>
<dbReference type="InterPro" id="IPR019815">
    <property type="entry name" value="Translation_initiation_fac_3_C"/>
</dbReference>
<proteinExistence type="inferred from homology"/>
<reference evidence="7 8" key="1">
    <citation type="submission" date="2017-09" db="EMBL/GenBank/DDBJ databases">
        <title>Depth-based differentiation of microbial function through sediment-hosted aquifers and enrichment of novel symbionts in the deep terrestrial subsurface.</title>
        <authorList>
            <person name="Probst A.J."/>
            <person name="Ladd B."/>
            <person name="Jarett J.K."/>
            <person name="Geller-Mcgrath D.E."/>
            <person name="Sieber C.M."/>
            <person name="Emerson J.B."/>
            <person name="Anantharaman K."/>
            <person name="Thomas B.C."/>
            <person name="Malmstrom R."/>
            <person name="Stieglmeier M."/>
            <person name="Klingl A."/>
            <person name="Woyke T."/>
            <person name="Ryan C.M."/>
            <person name="Banfield J.F."/>
        </authorList>
    </citation>
    <scope>NUCLEOTIDE SEQUENCE [LARGE SCALE GENOMIC DNA]</scope>
    <source>
        <strain evidence="7">CG22_combo_CG10-13_8_21_14_all_42_17</strain>
    </source>
</reference>
<dbReference type="EMBL" id="PCST01000019">
    <property type="protein sequence ID" value="PIP55761.1"/>
    <property type="molecule type" value="Genomic_DNA"/>
</dbReference>
<dbReference type="GO" id="GO:0016020">
    <property type="term" value="C:membrane"/>
    <property type="evidence" value="ECO:0007669"/>
    <property type="project" value="TreeGrafter"/>
</dbReference>
<evidence type="ECO:0000259" key="5">
    <source>
        <dbReference type="Pfam" id="PF00707"/>
    </source>
</evidence>
<accession>A0A2H0BDQ5</accession>
<keyword evidence="3" id="KW-0648">Protein biosynthesis</keyword>
<dbReference type="GO" id="GO:0043022">
    <property type="term" value="F:ribosome binding"/>
    <property type="evidence" value="ECO:0007669"/>
    <property type="project" value="TreeGrafter"/>
</dbReference>
<dbReference type="GO" id="GO:0003743">
    <property type="term" value="F:translation initiation factor activity"/>
    <property type="evidence" value="ECO:0007669"/>
    <property type="project" value="UniProtKB-UniRule"/>
</dbReference>
<dbReference type="PANTHER" id="PTHR10938">
    <property type="entry name" value="TRANSLATION INITIATION FACTOR IF-3"/>
    <property type="match status" value="1"/>
</dbReference>
<dbReference type="Pfam" id="PF00707">
    <property type="entry name" value="IF3_C"/>
    <property type="match status" value="1"/>
</dbReference>
<dbReference type="Proteomes" id="UP000229794">
    <property type="component" value="Unassembled WGS sequence"/>
</dbReference>
<dbReference type="Gene3D" id="3.30.110.10">
    <property type="entry name" value="Translation initiation factor 3 (IF-3), C-terminal domain"/>
    <property type="match status" value="1"/>
</dbReference>
<dbReference type="InterPro" id="IPR036787">
    <property type="entry name" value="T_IF-3_N_sf"/>
</dbReference>
<dbReference type="Pfam" id="PF05198">
    <property type="entry name" value="IF3_N"/>
    <property type="match status" value="1"/>
</dbReference>
<dbReference type="NCBIfam" id="TIGR00168">
    <property type="entry name" value="infC"/>
    <property type="match status" value="1"/>
</dbReference>
<dbReference type="InterPro" id="IPR001288">
    <property type="entry name" value="Translation_initiation_fac_3"/>
</dbReference>
<dbReference type="GO" id="GO:0005829">
    <property type="term" value="C:cytosol"/>
    <property type="evidence" value="ECO:0007669"/>
    <property type="project" value="TreeGrafter"/>
</dbReference>